<organism evidence="2">
    <name type="scientific">bioreactor metagenome</name>
    <dbReference type="NCBI Taxonomy" id="1076179"/>
    <lineage>
        <taxon>unclassified sequences</taxon>
        <taxon>metagenomes</taxon>
        <taxon>ecological metagenomes</taxon>
    </lineage>
</organism>
<reference evidence="2" key="1">
    <citation type="submission" date="2019-08" db="EMBL/GenBank/DDBJ databases">
        <authorList>
            <person name="Kucharzyk K."/>
            <person name="Murdoch R.W."/>
            <person name="Higgins S."/>
            <person name="Loffler F."/>
        </authorList>
    </citation>
    <scope>NUCLEOTIDE SEQUENCE</scope>
</reference>
<dbReference type="Gene3D" id="2.60.40.4270">
    <property type="entry name" value="Listeria-Bacteroides repeat domain"/>
    <property type="match status" value="1"/>
</dbReference>
<comment type="caution">
    <text evidence="2">The sequence shown here is derived from an EMBL/GenBank/DDBJ whole genome shotgun (WGS) entry which is preliminary data.</text>
</comment>
<dbReference type="NCBIfam" id="TIGR02543">
    <property type="entry name" value="List_Bact_rpt"/>
    <property type="match status" value="1"/>
</dbReference>
<dbReference type="EMBL" id="VSSQ01034309">
    <property type="protein sequence ID" value="MPM86205.1"/>
    <property type="molecule type" value="Genomic_DNA"/>
</dbReference>
<protein>
    <recommendedName>
        <fullName evidence="3">Bacterial repeat domain-containing protein</fullName>
    </recommendedName>
</protein>
<dbReference type="Pfam" id="PF09479">
    <property type="entry name" value="Flg_new"/>
    <property type="match status" value="1"/>
</dbReference>
<name>A0A645DAF1_9ZZZZ</name>
<proteinExistence type="predicted"/>
<dbReference type="InterPro" id="IPR013378">
    <property type="entry name" value="InlB-like_B-rpt"/>
</dbReference>
<dbReference type="GO" id="GO:0030313">
    <property type="term" value="C:cell envelope"/>
    <property type="evidence" value="ECO:0007669"/>
    <property type="project" value="UniProtKB-SubCell"/>
</dbReference>
<evidence type="ECO:0008006" key="3">
    <source>
        <dbReference type="Google" id="ProtNLM"/>
    </source>
</evidence>
<comment type="subcellular location">
    <subcellularLocation>
        <location evidence="1">Cell envelope</location>
    </subcellularLocation>
</comment>
<sequence length="229" mass="24593">MAVSSYTGIRHGATISAPADPTRSGYVFNLWYADSNLTQRFEFATQTITANTTLYAKWWSGVVGDIGPAGGVVFHDKGTYSDGWRYLEAASTDVIHPTTGVTTFTWGGSTGTTINNTLVGGTSQAVGTGEANTTTIATLHPLAGSAARFCSEGFKQGGYSDWFLPSYEELDLMGKLSDTKSGAFTLLSNTYWSSSEKTAGNAYFINVTDKIKSDIPKTYTFKLRAARAF</sequence>
<accession>A0A645DAF1</accession>
<evidence type="ECO:0000313" key="2">
    <source>
        <dbReference type="EMBL" id="MPM86205.1"/>
    </source>
</evidence>
<dbReference type="InterPro" id="IPR042229">
    <property type="entry name" value="Listeria/Bacterioides_rpt_sf"/>
</dbReference>
<evidence type="ECO:0000256" key="1">
    <source>
        <dbReference type="ARBA" id="ARBA00004196"/>
    </source>
</evidence>
<gene>
    <name evidence="2" type="ORF">SDC9_133293</name>
</gene>
<dbReference type="AlphaFoldDB" id="A0A645DAF1"/>